<reference evidence="1" key="2">
    <citation type="journal article" date="2022" name="Microbiol. Resour. Announc.">
        <title>Metagenome Sequencing to Explore Phylogenomics of Terrestrial Cyanobacteria.</title>
        <authorList>
            <person name="Ward R.D."/>
            <person name="Stajich J.E."/>
            <person name="Johansen J.R."/>
            <person name="Huntemann M."/>
            <person name="Clum A."/>
            <person name="Foster B."/>
            <person name="Foster B."/>
            <person name="Roux S."/>
            <person name="Palaniappan K."/>
            <person name="Varghese N."/>
            <person name="Mukherjee S."/>
            <person name="Reddy T.B.K."/>
            <person name="Daum C."/>
            <person name="Copeland A."/>
            <person name="Chen I.A."/>
            <person name="Ivanova N.N."/>
            <person name="Kyrpides N.C."/>
            <person name="Shapiro N."/>
            <person name="Eloe-Fadrosh E.A."/>
            <person name="Pietrasiak N."/>
        </authorList>
    </citation>
    <scope>NUCLEOTIDE SEQUENCE</scope>
    <source>
        <strain evidence="1">CPER-KK1</strain>
    </source>
</reference>
<dbReference type="Proteomes" id="UP000753908">
    <property type="component" value="Unassembled WGS sequence"/>
</dbReference>
<comment type="caution">
    <text evidence="1">The sequence shown here is derived from an EMBL/GenBank/DDBJ whole genome shotgun (WGS) entry which is preliminary data.</text>
</comment>
<accession>A0A951PU12</accession>
<dbReference type="Pfam" id="PF20102">
    <property type="entry name" value="DUF6492"/>
    <property type="match status" value="1"/>
</dbReference>
<dbReference type="InterPro" id="IPR045499">
    <property type="entry name" value="DUF6492"/>
</dbReference>
<evidence type="ECO:0000313" key="2">
    <source>
        <dbReference type="Proteomes" id="UP000753908"/>
    </source>
</evidence>
<reference evidence="1" key="1">
    <citation type="submission" date="2021-05" db="EMBL/GenBank/DDBJ databases">
        <authorList>
            <person name="Pietrasiak N."/>
            <person name="Ward R."/>
            <person name="Stajich J.E."/>
            <person name="Kurbessoian T."/>
        </authorList>
    </citation>
    <scope>NUCLEOTIDE SEQUENCE</scope>
    <source>
        <strain evidence="1">CPER-KK1</strain>
    </source>
</reference>
<gene>
    <name evidence="1" type="ORF">KME25_31315</name>
</gene>
<dbReference type="EMBL" id="JAHHIF010000074">
    <property type="protein sequence ID" value="MBW4548859.1"/>
    <property type="molecule type" value="Genomic_DNA"/>
</dbReference>
<dbReference type="AlphaFoldDB" id="A0A951PU12"/>
<name>A0A951PU12_9CYAN</name>
<sequence>MSNLSDTSQKLSFAIITPSYAPDFERCRLLSWSLKEFVSPSVTHYIVVDKSDLPLFSQLKSPNTEIITKESILPWWIKKVPFGKKNKWLSLKTLPLRGWHLQQIIKIAVAQHIHKDVLVFVDSDAAFVRPFNLLSLTRGDQAQFFRIPSVGFPTVEGEQGYLKWHRTASRLLGLPPMDYPLPGYIGNFVTWRRDNVLKMYQKIEEVSGRQWIEALCNSFHISEYVLYGVFIDHVLKENSGHYDVSSGICKEYWSDIGMSDEQLQNFFAEMPPGDVAVMISAKAGMSVERYQTLLATYNTSRE</sequence>
<protein>
    <submittedName>
        <fullName evidence="1">Uncharacterized protein</fullName>
    </submittedName>
</protein>
<proteinExistence type="predicted"/>
<evidence type="ECO:0000313" key="1">
    <source>
        <dbReference type="EMBL" id="MBW4548859.1"/>
    </source>
</evidence>
<organism evidence="1 2">
    <name type="scientific">Symplocastrum torsivum CPER-KK1</name>
    <dbReference type="NCBI Taxonomy" id="450513"/>
    <lineage>
        <taxon>Bacteria</taxon>
        <taxon>Bacillati</taxon>
        <taxon>Cyanobacteriota</taxon>
        <taxon>Cyanophyceae</taxon>
        <taxon>Oscillatoriophycideae</taxon>
        <taxon>Oscillatoriales</taxon>
        <taxon>Microcoleaceae</taxon>
        <taxon>Symplocastrum</taxon>
    </lineage>
</organism>